<proteinExistence type="inferred from homology"/>
<comment type="function">
    <text evidence="9">Part of the twin-arginine translocation (Tat) system that transports large folded proteins containing a characteristic twin-arginine motif in their signal peptide across membranes. Together with TatC, TatB is part of a receptor directly interacting with Tat signal peptides. TatB may form an oligomeric binding site that transiently accommodates folded Tat precursor proteins before their translocation.</text>
</comment>
<name>A0ABS0T4A4_9CAUL</name>
<evidence type="ECO:0000256" key="1">
    <source>
        <dbReference type="ARBA" id="ARBA00004167"/>
    </source>
</evidence>
<protein>
    <recommendedName>
        <fullName evidence="9">Sec-independent protein translocase protein TatB</fullName>
    </recommendedName>
</protein>
<dbReference type="HAMAP" id="MF_00237">
    <property type="entry name" value="TatB"/>
    <property type="match status" value="1"/>
</dbReference>
<evidence type="ECO:0000256" key="6">
    <source>
        <dbReference type="ARBA" id="ARBA00022989"/>
    </source>
</evidence>
<feature type="region of interest" description="Disordered" evidence="10">
    <location>
        <begin position="194"/>
        <end position="218"/>
    </location>
</feature>
<evidence type="ECO:0000313" key="13">
    <source>
        <dbReference type="Proteomes" id="UP000639859"/>
    </source>
</evidence>
<keyword evidence="5 9" id="KW-0653">Protein transport</keyword>
<keyword evidence="7 9" id="KW-0811">Translocation</keyword>
<comment type="subunit">
    <text evidence="9">The Tat system comprises two distinct complexes: a TatABC complex, containing multiple copies of TatA, TatB and TatC subunits, and a separate TatA complex, containing only TatA subunits. Substrates initially bind to the TatABC complex, which probably triggers association of the separate TatA complex to form the active translocon.</text>
</comment>
<dbReference type="InterPro" id="IPR018448">
    <property type="entry name" value="TatB"/>
</dbReference>
<keyword evidence="6 9" id="KW-1133">Transmembrane helix</keyword>
<dbReference type="RefSeq" id="WP_198578599.1">
    <property type="nucleotide sequence ID" value="NZ_JADWOX010000025.1"/>
</dbReference>
<dbReference type="Pfam" id="PF02416">
    <property type="entry name" value="TatA_B_E"/>
    <property type="match status" value="1"/>
</dbReference>
<evidence type="ECO:0000256" key="5">
    <source>
        <dbReference type="ARBA" id="ARBA00022927"/>
    </source>
</evidence>
<dbReference type="EMBL" id="JADWOX010000025">
    <property type="protein sequence ID" value="MBI1686717.1"/>
    <property type="molecule type" value="Genomic_DNA"/>
</dbReference>
<keyword evidence="3 9" id="KW-1003">Cell membrane</keyword>
<evidence type="ECO:0000256" key="2">
    <source>
        <dbReference type="ARBA" id="ARBA00022448"/>
    </source>
</evidence>
<comment type="caution">
    <text evidence="12">The sequence shown here is derived from an EMBL/GenBank/DDBJ whole genome shotgun (WGS) entry which is preliminary data.</text>
</comment>
<dbReference type="PRINTS" id="PR01506">
    <property type="entry name" value="TATBPROTEIN"/>
</dbReference>
<dbReference type="PANTHER" id="PTHR33162:SF1">
    <property type="entry name" value="SEC-INDEPENDENT PROTEIN TRANSLOCASE PROTEIN TATA, CHLOROPLASTIC"/>
    <property type="match status" value="1"/>
</dbReference>
<organism evidence="12 13">
    <name type="scientific">Caulobacter hibisci</name>
    <dbReference type="NCBI Taxonomy" id="2035993"/>
    <lineage>
        <taxon>Bacteria</taxon>
        <taxon>Pseudomonadati</taxon>
        <taxon>Pseudomonadota</taxon>
        <taxon>Alphaproteobacteria</taxon>
        <taxon>Caulobacterales</taxon>
        <taxon>Caulobacteraceae</taxon>
        <taxon>Caulobacter</taxon>
    </lineage>
</organism>
<keyword evidence="13" id="KW-1185">Reference proteome</keyword>
<dbReference type="InterPro" id="IPR003369">
    <property type="entry name" value="TatA/B/E"/>
</dbReference>
<sequence length="218" mass="22677">MFQEVGGVELLIIAAVALIVVGPKDLPVLLRKLGQFVGKIRGMAAEFRASFDEMARQSELDELRREVEAMRSGQYSNPVQDAVDQAKDVGVDQVFADIDASLNSGAVQAHPYAAHNPEPVVEPQAIEVPAKPARKRGPAKAKAVAEPTVEIVAKKPRANIASKAVSKDVGVAAKAPAKKAATPKATKAVAAGGTAAAAVKAPRKRTTKTAASSSDIVS</sequence>
<gene>
    <name evidence="9 12" type="primary">tatB</name>
    <name evidence="12" type="ORF">I4Q42_23870</name>
</gene>
<evidence type="ECO:0000256" key="3">
    <source>
        <dbReference type="ARBA" id="ARBA00022475"/>
    </source>
</evidence>
<keyword evidence="4 9" id="KW-0812">Transmembrane</keyword>
<evidence type="ECO:0000313" key="12">
    <source>
        <dbReference type="EMBL" id="MBI1686717.1"/>
    </source>
</evidence>
<reference evidence="12 13" key="1">
    <citation type="submission" date="2020-11" db="EMBL/GenBank/DDBJ databases">
        <title>genome sequence of strain KACC 18849.</title>
        <authorList>
            <person name="Gao J."/>
            <person name="Zhang X."/>
        </authorList>
    </citation>
    <scope>NUCLEOTIDE SEQUENCE [LARGE SCALE GENOMIC DNA]</scope>
    <source>
        <strain evidence="12 13">KACC 18849</strain>
    </source>
</reference>
<evidence type="ECO:0000256" key="7">
    <source>
        <dbReference type="ARBA" id="ARBA00023010"/>
    </source>
</evidence>
<evidence type="ECO:0000256" key="11">
    <source>
        <dbReference type="SAM" id="Phobius"/>
    </source>
</evidence>
<dbReference type="NCBIfam" id="TIGR01410">
    <property type="entry name" value="tatB"/>
    <property type="match status" value="1"/>
</dbReference>
<comment type="similarity">
    <text evidence="9">Belongs to the TatB family.</text>
</comment>
<keyword evidence="2 9" id="KW-0813">Transport</keyword>
<dbReference type="PANTHER" id="PTHR33162">
    <property type="entry name" value="SEC-INDEPENDENT PROTEIN TRANSLOCASE PROTEIN TATA, CHLOROPLASTIC"/>
    <property type="match status" value="1"/>
</dbReference>
<comment type="subcellular location">
    <subcellularLocation>
        <location evidence="9">Cell membrane</location>
        <topology evidence="9">Single-pass membrane protein</topology>
    </subcellularLocation>
    <subcellularLocation>
        <location evidence="1">Membrane</location>
        <topology evidence="1">Single-pass membrane protein</topology>
    </subcellularLocation>
</comment>
<evidence type="ECO:0000256" key="10">
    <source>
        <dbReference type="SAM" id="MobiDB-lite"/>
    </source>
</evidence>
<dbReference type="Proteomes" id="UP000639859">
    <property type="component" value="Unassembled WGS sequence"/>
</dbReference>
<accession>A0ABS0T4A4</accession>
<keyword evidence="8 9" id="KW-0472">Membrane</keyword>
<feature type="transmembrane region" description="Helical" evidence="11">
    <location>
        <begin position="6"/>
        <end position="23"/>
    </location>
</feature>
<evidence type="ECO:0000256" key="9">
    <source>
        <dbReference type="HAMAP-Rule" id="MF_00237"/>
    </source>
</evidence>
<evidence type="ECO:0000256" key="4">
    <source>
        <dbReference type="ARBA" id="ARBA00022692"/>
    </source>
</evidence>
<evidence type="ECO:0000256" key="8">
    <source>
        <dbReference type="ARBA" id="ARBA00023136"/>
    </source>
</evidence>
<dbReference type="Gene3D" id="1.20.5.3310">
    <property type="match status" value="1"/>
</dbReference>